<reference evidence="1" key="1">
    <citation type="submission" date="2020-05" db="EMBL/GenBank/DDBJ databases">
        <authorList>
            <person name="Chiriac C."/>
            <person name="Salcher M."/>
            <person name="Ghai R."/>
            <person name="Kavagutti S V."/>
        </authorList>
    </citation>
    <scope>NUCLEOTIDE SEQUENCE</scope>
</reference>
<proteinExistence type="predicted"/>
<protein>
    <submittedName>
        <fullName evidence="1">Unannotated protein</fullName>
    </submittedName>
</protein>
<gene>
    <name evidence="1" type="ORF">UFOPK4265_00300</name>
</gene>
<evidence type="ECO:0000313" key="1">
    <source>
        <dbReference type="EMBL" id="CAB5047595.1"/>
    </source>
</evidence>
<sequence length="70" mass="7740">METTDGRTLCAIPATESAFLSIVLDAVTSFTWWCTSELMLEEFPRAPPIIPATIDMMMALESEIRLGLGF</sequence>
<name>A0A6J7T227_9ZZZZ</name>
<accession>A0A6J7T227</accession>
<dbReference type="AlphaFoldDB" id="A0A6J7T227"/>
<dbReference type="EMBL" id="CAFBQK010000023">
    <property type="protein sequence ID" value="CAB5047595.1"/>
    <property type="molecule type" value="Genomic_DNA"/>
</dbReference>
<organism evidence="1">
    <name type="scientific">freshwater metagenome</name>
    <dbReference type="NCBI Taxonomy" id="449393"/>
    <lineage>
        <taxon>unclassified sequences</taxon>
        <taxon>metagenomes</taxon>
        <taxon>ecological metagenomes</taxon>
    </lineage>
</organism>